<proteinExistence type="inferred from homology"/>
<feature type="active site" description="Charge relay system" evidence="9">
    <location>
        <position position="429"/>
    </location>
</feature>
<dbReference type="PRINTS" id="PR00723">
    <property type="entry name" value="SUBTILISIN"/>
</dbReference>
<reference evidence="13 14" key="1">
    <citation type="submission" date="2023-04" db="EMBL/GenBank/DDBJ databases">
        <title>Ectobacillus antri isolated from activated sludge.</title>
        <authorList>
            <person name="Yan P."/>
            <person name="Liu X."/>
        </authorList>
    </citation>
    <scope>NUCLEOTIDE SEQUENCE [LARGE SCALE GENOMIC DNA]</scope>
    <source>
        <strain evidence="13 14">C18H</strain>
    </source>
</reference>
<dbReference type="EMBL" id="JARULN010000030">
    <property type="protein sequence ID" value="MDG5755502.1"/>
    <property type="molecule type" value="Genomic_DNA"/>
</dbReference>
<evidence type="ECO:0000313" key="14">
    <source>
        <dbReference type="Proteomes" id="UP001218246"/>
    </source>
</evidence>
<evidence type="ECO:0000259" key="11">
    <source>
        <dbReference type="Pfam" id="PF17936"/>
    </source>
</evidence>
<comment type="cofactor">
    <cofactor evidence="1">
        <name>Ca(2+)</name>
        <dbReference type="ChEBI" id="CHEBI:29108"/>
    </cofactor>
</comment>
<comment type="subcellular location">
    <subcellularLocation>
        <location evidence="2">Secreted</location>
    </subcellularLocation>
</comment>
<dbReference type="PANTHER" id="PTHR43806">
    <property type="entry name" value="PEPTIDASE S8"/>
    <property type="match status" value="1"/>
</dbReference>
<dbReference type="PANTHER" id="PTHR43806:SF11">
    <property type="entry name" value="CEREVISIN-RELATED"/>
    <property type="match status" value="1"/>
</dbReference>
<feature type="domain" description="Bacterial Ig" evidence="11">
    <location>
        <begin position="684"/>
        <end position="762"/>
    </location>
</feature>
<organism evidence="13 14">
    <name type="scientific">Ectobacillus antri</name>
    <dbReference type="NCBI Taxonomy" id="2486280"/>
    <lineage>
        <taxon>Bacteria</taxon>
        <taxon>Bacillati</taxon>
        <taxon>Bacillota</taxon>
        <taxon>Bacilli</taxon>
        <taxon>Bacillales</taxon>
        <taxon>Bacillaceae</taxon>
        <taxon>Ectobacillus</taxon>
    </lineage>
</organism>
<name>A0ABT6HA01_9BACI</name>
<evidence type="ECO:0000256" key="7">
    <source>
        <dbReference type="ARBA" id="ARBA00022825"/>
    </source>
</evidence>
<dbReference type="Pfam" id="PF22148">
    <property type="entry name" value="Fervidolysin_NPro-like"/>
    <property type="match status" value="1"/>
</dbReference>
<keyword evidence="6 9" id="KW-0378">Hydrolase</keyword>
<evidence type="ECO:0000256" key="4">
    <source>
        <dbReference type="ARBA" id="ARBA00022525"/>
    </source>
</evidence>
<dbReference type="PROSITE" id="PS00138">
    <property type="entry name" value="SUBTILASE_SER"/>
    <property type="match status" value="1"/>
</dbReference>
<feature type="active site" description="Charge relay system" evidence="9">
    <location>
        <position position="618"/>
    </location>
</feature>
<dbReference type="SUPFAM" id="SSF52743">
    <property type="entry name" value="Subtilisin-like"/>
    <property type="match status" value="1"/>
</dbReference>
<comment type="caution">
    <text evidence="13">The sequence shown here is derived from an EMBL/GenBank/DDBJ whole genome shotgun (WGS) entry which is preliminary data.</text>
</comment>
<dbReference type="RefSeq" id="WP_278018664.1">
    <property type="nucleotide sequence ID" value="NZ_JARRRY010000030.1"/>
</dbReference>
<dbReference type="InterPro" id="IPR041498">
    <property type="entry name" value="Big_6"/>
</dbReference>
<dbReference type="InterPro" id="IPR023828">
    <property type="entry name" value="Peptidase_S8_Ser-AS"/>
</dbReference>
<dbReference type="InterPro" id="IPR022398">
    <property type="entry name" value="Peptidase_S8_His-AS"/>
</dbReference>
<keyword evidence="4" id="KW-0964">Secreted</keyword>
<dbReference type="Gene3D" id="2.60.40.10">
    <property type="entry name" value="Immunoglobulins"/>
    <property type="match status" value="2"/>
</dbReference>
<dbReference type="InterPro" id="IPR036852">
    <property type="entry name" value="Peptidase_S8/S53_dom_sf"/>
</dbReference>
<evidence type="ECO:0000259" key="12">
    <source>
        <dbReference type="Pfam" id="PF22148"/>
    </source>
</evidence>
<protein>
    <submittedName>
        <fullName evidence="13">S8 family serine peptidase</fullName>
    </submittedName>
</protein>
<dbReference type="PROSITE" id="PS00137">
    <property type="entry name" value="SUBTILASE_HIS"/>
    <property type="match status" value="1"/>
</dbReference>
<dbReference type="InterPro" id="IPR054399">
    <property type="entry name" value="Fervidolysin-like_N_prodom"/>
</dbReference>
<evidence type="ECO:0000256" key="1">
    <source>
        <dbReference type="ARBA" id="ARBA00001913"/>
    </source>
</evidence>
<keyword evidence="14" id="KW-1185">Reference proteome</keyword>
<comment type="similarity">
    <text evidence="3 9">Belongs to the peptidase S8 family.</text>
</comment>
<dbReference type="CDD" id="cd07484">
    <property type="entry name" value="Peptidases_S8_Thermitase_like"/>
    <property type="match status" value="1"/>
</dbReference>
<keyword evidence="5 9" id="KW-0645">Protease</keyword>
<feature type="domain" description="Fervidolysin-like N-terminal prodomain" evidence="12">
    <location>
        <begin position="293"/>
        <end position="374"/>
    </location>
</feature>
<evidence type="ECO:0000256" key="6">
    <source>
        <dbReference type="ARBA" id="ARBA00022801"/>
    </source>
</evidence>
<sequence length="844" mass="90447">MMSPQMKKVYSLLICFTFILSILSPLRTVAAPMDKAVELKFGTPVTGELKEGEEAWFKISPGKNVSTASHVLFTVSGTSTPHFTVYADLQSAQNELTYASYENRVDVLEYPLAWAGPYYIKVVAEAAGDYTINTEAVTKPPGEREEDGGMCMIEESVKGQKTSLQTLASMRTIRDSLLNQTKVGKEIISLYYKVSATTVFDMVKDKKYRDDILKYLDQLKPLLAELEKIAKGKNSDYTITDKDYQTIIRLKDLVLSKSTASVTKEVNAQWTKVNAVGIKGKKLNVLVEQLQLKQKSKKYVNNEIIVSVNNTAAKDAMVKAAGALSGKQVKVEAMTAKGVAIANTYVLKYEGNQSPEELATLLQKHPAVTYAEPNHIVRSFANDIQYQYHWSLENNGQTGGEKGADIRYKDIIGLLAGKKYNNTLIAVVDTGTNYTVQDLKSVVRTDLDKDFVNEDDDAIDDNDHGTHVAGTIAALGNNSYSMTGINPFANILPVKVLDADGGGTVEQIALGIRHAVDKGAKVINLSLGSSEFSETIEKQLIYAKQKGVTVVAAAGNDGEGQLSYPASSEYVISVGATDSADMRAEFSNFGKGLDIVAPGVGIPSLMHDGEVMYLSGTSMAAPHVAAIAGLIYSIKPNVKPDEVQQILTKNTVDLGAPGYDEEYGSGRLDASRVLHALGFAYPKPAKPTVKSVDDNDTIITGTATAQSVIVKSGKSIVGNAPVDAKGNYTIKIKAQKAGTVLHVSAISDKGVVGDPVVVTVKDATPPAKPTVETVSSKSTSIIGKTEAGATVTIMIGKKTLASGKANSQGRFSIPIAKQKTGTELTITATDVAKNVSEKTVVKVK</sequence>
<evidence type="ECO:0000313" key="13">
    <source>
        <dbReference type="EMBL" id="MDG5755502.1"/>
    </source>
</evidence>
<gene>
    <name evidence="13" type="ORF">P6P90_16525</name>
</gene>
<dbReference type="Gene3D" id="3.40.50.200">
    <property type="entry name" value="Peptidase S8/S53 domain"/>
    <property type="match status" value="1"/>
</dbReference>
<dbReference type="PROSITE" id="PS51892">
    <property type="entry name" value="SUBTILASE"/>
    <property type="match status" value="1"/>
</dbReference>
<dbReference type="Pfam" id="PF17936">
    <property type="entry name" value="Big_6"/>
    <property type="match status" value="2"/>
</dbReference>
<feature type="active site" description="Charge relay system" evidence="9">
    <location>
        <position position="464"/>
    </location>
</feature>
<feature type="domain" description="Bacterial Ig" evidence="11">
    <location>
        <begin position="766"/>
        <end position="843"/>
    </location>
</feature>
<dbReference type="InterPro" id="IPR050131">
    <property type="entry name" value="Peptidase_S8_subtilisin-like"/>
</dbReference>
<feature type="domain" description="Peptidase S8/S53" evidence="10">
    <location>
        <begin position="421"/>
        <end position="666"/>
    </location>
</feature>
<dbReference type="InterPro" id="IPR015500">
    <property type="entry name" value="Peptidase_S8_subtilisin-rel"/>
</dbReference>
<evidence type="ECO:0000256" key="3">
    <source>
        <dbReference type="ARBA" id="ARBA00011073"/>
    </source>
</evidence>
<dbReference type="InterPro" id="IPR013783">
    <property type="entry name" value="Ig-like_fold"/>
</dbReference>
<evidence type="ECO:0000256" key="2">
    <source>
        <dbReference type="ARBA" id="ARBA00004613"/>
    </source>
</evidence>
<keyword evidence="8" id="KW-0106">Calcium</keyword>
<dbReference type="Gene3D" id="2.60.120.380">
    <property type="match status" value="1"/>
</dbReference>
<evidence type="ECO:0000256" key="5">
    <source>
        <dbReference type="ARBA" id="ARBA00022670"/>
    </source>
</evidence>
<dbReference type="InterPro" id="IPR034084">
    <property type="entry name" value="Thermitase-like_dom"/>
</dbReference>
<keyword evidence="7 9" id="KW-0720">Serine protease</keyword>
<evidence type="ECO:0000259" key="10">
    <source>
        <dbReference type="Pfam" id="PF00082"/>
    </source>
</evidence>
<dbReference type="Proteomes" id="UP001218246">
    <property type="component" value="Unassembled WGS sequence"/>
</dbReference>
<dbReference type="Pfam" id="PF00082">
    <property type="entry name" value="Peptidase_S8"/>
    <property type="match status" value="1"/>
</dbReference>
<dbReference type="InterPro" id="IPR000209">
    <property type="entry name" value="Peptidase_S8/S53_dom"/>
</dbReference>
<evidence type="ECO:0000256" key="9">
    <source>
        <dbReference type="PROSITE-ProRule" id="PRU01240"/>
    </source>
</evidence>
<evidence type="ECO:0000256" key="8">
    <source>
        <dbReference type="ARBA" id="ARBA00022837"/>
    </source>
</evidence>
<accession>A0ABT6HA01</accession>